<dbReference type="SMART" id="SM00028">
    <property type="entry name" value="TPR"/>
    <property type="match status" value="3"/>
</dbReference>
<dbReference type="InterPro" id="IPR019734">
    <property type="entry name" value="TPR_rpt"/>
</dbReference>
<keyword evidence="9" id="KW-1185">Reference proteome</keyword>
<dbReference type="EMBL" id="JAACNH010000002">
    <property type="protein sequence ID" value="KAG8450382.1"/>
    <property type="molecule type" value="Genomic_DNA"/>
</dbReference>
<protein>
    <recommendedName>
        <fullName evidence="10">Tetratricopeptide repeat domain 19</fullName>
    </recommendedName>
</protein>
<dbReference type="GO" id="GO:0034551">
    <property type="term" value="P:mitochondrial respiratory chain complex III assembly"/>
    <property type="evidence" value="ECO:0007669"/>
    <property type="project" value="InterPro"/>
</dbReference>
<comment type="caution">
    <text evidence="8">The sequence shown here is derived from an EMBL/GenBank/DDBJ whole genome shotgun (WGS) entry which is preliminary data.</text>
</comment>
<evidence type="ECO:0000256" key="4">
    <source>
        <dbReference type="ARBA" id="ARBA00022803"/>
    </source>
</evidence>
<gene>
    <name evidence="8" type="ORF">GDO86_002873</name>
</gene>
<comment type="similarity">
    <text evidence="2">Belongs to the TTC19 family.</text>
</comment>
<dbReference type="Proteomes" id="UP000812440">
    <property type="component" value="Chromosome 2"/>
</dbReference>
<dbReference type="OrthoDB" id="5986190at2759"/>
<reference evidence="8" key="1">
    <citation type="thesis" date="2020" institute="ProQuest LLC" country="789 East Eisenhower Parkway, Ann Arbor, MI, USA">
        <title>Comparative Genomics and Chromosome Evolution.</title>
        <authorList>
            <person name="Mudd A.B."/>
        </authorList>
    </citation>
    <scope>NUCLEOTIDE SEQUENCE</scope>
    <source>
        <strain evidence="8">Female2</strain>
        <tissue evidence="8">Blood</tissue>
    </source>
</reference>
<organism evidence="8 9">
    <name type="scientific">Hymenochirus boettgeri</name>
    <name type="common">Congo dwarf clawed frog</name>
    <dbReference type="NCBI Taxonomy" id="247094"/>
    <lineage>
        <taxon>Eukaryota</taxon>
        <taxon>Metazoa</taxon>
        <taxon>Chordata</taxon>
        <taxon>Craniata</taxon>
        <taxon>Vertebrata</taxon>
        <taxon>Euteleostomi</taxon>
        <taxon>Amphibia</taxon>
        <taxon>Batrachia</taxon>
        <taxon>Anura</taxon>
        <taxon>Pipoidea</taxon>
        <taxon>Pipidae</taxon>
        <taxon>Pipinae</taxon>
        <taxon>Hymenochirus</taxon>
    </lineage>
</organism>
<evidence type="ECO:0000256" key="3">
    <source>
        <dbReference type="ARBA" id="ARBA00022737"/>
    </source>
</evidence>
<evidence type="ECO:0000313" key="9">
    <source>
        <dbReference type="Proteomes" id="UP000812440"/>
    </source>
</evidence>
<dbReference type="AlphaFoldDB" id="A0A8T2K190"/>
<dbReference type="SUPFAM" id="SSF48452">
    <property type="entry name" value="TPR-like"/>
    <property type="match status" value="1"/>
</dbReference>
<keyword evidence="5" id="KW-0809">Transit peptide</keyword>
<dbReference type="PANTHER" id="PTHR13143:SF6">
    <property type="entry name" value="TETRATRICOPEPTIDE REPEAT PROTEIN 19, MITOCHONDRIAL"/>
    <property type="match status" value="1"/>
</dbReference>
<name>A0A8T2K190_9PIPI</name>
<comment type="subcellular location">
    <subcellularLocation>
        <location evidence="1">Mitochondrion</location>
    </subcellularLocation>
</comment>
<dbReference type="GO" id="GO:0005743">
    <property type="term" value="C:mitochondrial inner membrane"/>
    <property type="evidence" value="ECO:0007669"/>
    <property type="project" value="TreeGrafter"/>
</dbReference>
<evidence type="ECO:0008006" key="10">
    <source>
        <dbReference type="Google" id="ProtNLM"/>
    </source>
</evidence>
<dbReference type="Gene3D" id="1.25.40.10">
    <property type="entry name" value="Tetratricopeptide repeat domain"/>
    <property type="match status" value="1"/>
</dbReference>
<dbReference type="PANTHER" id="PTHR13143">
    <property type="entry name" value="TETRATRICOPEPTIDE REPEAT PROTEIN 19"/>
    <property type="match status" value="1"/>
</dbReference>
<dbReference type="InterPro" id="IPR040395">
    <property type="entry name" value="TTC19"/>
</dbReference>
<accession>A0A8T2K190</accession>
<evidence type="ECO:0000256" key="1">
    <source>
        <dbReference type="ARBA" id="ARBA00004173"/>
    </source>
</evidence>
<feature type="region of interest" description="Disordered" evidence="7">
    <location>
        <begin position="28"/>
        <end position="62"/>
    </location>
</feature>
<evidence type="ECO:0000313" key="8">
    <source>
        <dbReference type="EMBL" id="KAG8450382.1"/>
    </source>
</evidence>
<proteinExistence type="inferred from homology"/>
<dbReference type="Pfam" id="PF13424">
    <property type="entry name" value="TPR_12"/>
    <property type="match status" value="1"/>
</dbReference>
<keyword evidence="4" id="KW-0802">TPR repeat</keyword>
<evidence type="ECO:0000256" key="7">
    <source>
        <dbReference type="SAM" id="MobiDB-lite"/>
    </source>
</evidence>
<sequence length="376" mass="42443">MLPGSRWCHRGLCRLLRTRSVHSWWENGRGVRESARRKPRPRPETFCSNLHPPTCGGTPGGAGGSRSPVIVMALAAFSFFSNSTEKESEEEVTESESKIIFLLKKAKLNIMKGEMEEAEEILHEALHLAHKSESKRAIIYTYDLMANLALLRGKLDISEKLFKQTMVYMLDGGAQQDDDAFIEISLKLACIYGTQNKNELAVAGFQFCIMSLEEKLEKELPEVPLSAEEKSNTRLLLGLCLDSYGRFLLNHSEFSLAQNVYEKALKICREEQGSEHPQTVILMNDLATVLEAKGNYDEAFSYVQQASELARKIEHPEQHVVHSNLAMILMYQGKEHFAEVERIFKEALKLSEKNGDTGSVKYIQEGLAELDRRKTG</sequence>
<evidence type="ECO:0000256" key="6">
    <source>
        <dbReference type="ARBA" id="ARBA00023128"/>
    </source>
</evidence>
<dbReference type="InterPro" id="IPR011990">
    <property type="entry name" value="TPR-like_helical_dom_sf"/>
</dbReference>
<keyword evidence="3" id="KW-0677">Repeat</keyword>
<keyword evidence="6" id="KW-0496">Mitochondrion</keyword>
<evidence type="ECO:0000256" key="2">
    <source>
        <dbReference type="ARBA" id="ARBA00008219"/>
    </source>
</evidence>
<evidence type="ECO:0000256" key="5">
    <source>
        <dbReference type="ARBA" id="ARBA00022946"/>
    </source>
</evidence>